<protein>
    <recommendedName>
        <fullName evidence="3">Reverse transcriptase domain-containing protein</fullName>
    </recommendedName>
</protein>
<evidence type="ECO:0000313" key="2">
    <source>
        <dbReference type="Proteomes" id="UP000765509"/>
    </source>
</evidence>
<organism evidence="1 2">
    <name type="scientific">Austropuccinia psidii MF-1</name>
    <dbReference type="NCBI Taxonomy" id="1389203"/>
    <lineage>
        <taxon>Eukaryota</taxon>
        <taxon>Fungi</taxon>
        <taxon>Dikarya</taxon>
        <taxon>Basidiomycota</taxon>
        <taxon>Pucciniomycotina</taxon>
        <taxon>Pucciniomycetes</taxon>
        <taxon>Pucciniales</taxon>
        <taxon>Sphaerophragmiaceae</taxon>
        <taxon>Austropuccinia</taxon>
    </lineage>
</organism>
<keyword evidence="2" id="KW-1185">Reference proteome</keyword>
<evidence type="ECO:0008006" key="3">
    <source>
        <dbReference type="Google" id="ProtNLM"/>
    </source>
</evidence>
<dbReference type="AlphaFoldDB" id="A0A9Q3DKJ7"/>
<evidence type="ECO:0000313" key="1">
    <source>
        <dbReference type="EMBL" id="MBW0502670.1"/>
    </source>
</evidence>
<dbReference type="OrthoDB" id="5599163at2759"/>
<dbReference type="SUPFAM" id="SSF56672">
    <property type="entry name" value="DNA/RNA polymerases"/>
    <property type="match status" value="1"/>
</dbReference>
<dbReference type="Proteomes" id="UP000765509">
    <property type="component" value="Unassembled WGS sequence"/>
</dbReference>
<name>A0A9Q3DKJ7_9BASI</name>
<dbReference type="InterPro" id="IPR043502">
    <property type="entry name" value="DNA/RNA_pol_sf"/>
</dbReference>
<proteinExistence type="predicted"/>
<dbReference type="EMBL" id="AVOT02016949">
    <property type="protein sequence ID" value="MBW0502670.1"/>
    <property type="molecule type" value="Genomic_DNA"/>
</dbReference>
<sequence length="114" mass="12838">MASVLQEEIPEHLGIFIDDGGIKGPRSTYQHEKLKENQLIRRFVWEYAVALERISFRIEEAGLTISGSKYACCVLAPDIVGHVVSLGGRKISKQKINKIQNWLRPTTKKEVGGF</sequence>
<accession>A0A9Q3DKJ7</accession>
<comment type="caution">
    <text evidence="1">The sequence shown here is derived from an EMBL/GenBank/DDBJ whole genome shotgun (WGS) entry which is preliminary data.</text>
</comment>
<gene>
    <name evidence="1" type="ORF">O181_042385</name>
</gene>
<reference evidence="1" key="1">
    <citation type="submission" date="2021-03" db="EMBL/GenBank/DDBJ databases">
        <title>Draft genome sequence of rust myrtle Austropuccinia psidii MF-1, a brazilian biotype.</title>
        <authorList>
            <person name="Quecine M.C."/>
            <person name="Pachon D.M.R."/>
            <person name="Bonatelli M.L."/>
            <person name="Correr F.H."/>
            <person name="Franceschini L.M."/>
            <person name="Leite T.F."/>
            <person name="Margarido G.R.A."/>
            <person name="Almeida C.A."/>
            <person name="Ferrarezi J.A."/>
            <person name="Labate C.A."/>
        </authorList>
    </citation>
    <scope>NUCLEOTIDE SEQUENCE</scope>
    <source>
        <strain evidence="1">MF-1</strain>
    </source>
</reference>